<name>A0ABN2RKU1_9ACTN</name>
<sequence length="459" mass="48494">MTLPTGFAVRIRGDVRRLEGSRVLVGGSPLRAVRLSAVATDLLDGDDLVVRDSSSATLARRLLDGNLADPVPGPTLVPDALTVVIPVRDRAEQLDRCLAALTGLVCIVVDDASVDPSAVREVTERHGARLVVLATNVGPAGARNAGLRHVTTPHVAFVDSDVTVSPGTLLALGHHFADPQVALIGPLVRGRSRSGRPRWFERYDVAASSLALGRRSCSVRPGAAVGWLPSACLVGRVEALGNGFAAEMQVGEDVDLVWRLVEAGHVVRYDPGQVAHHDVRTTVRGWLGRKVVYGSGGADLGRRHGDAVAPAILSPAMGLAAAAVLLRGRWSLPIAGVAAFLGARSVRAALPPVRGRAAVASRLSITGLGWAVRQESALLLRHWWPMTALLCMVSRQARRALATAVVVDAAVALTVERPRVGPLTGWVGRRLDDLAYGTGLWLGAIRARDARCLAIRVTK</sequence>
<organism evidence="2 3">
    <name type="scientific">Nocardioides panacihumi</name>
    <dbReference type="NCBI Taxonomy" id="400774"/>
    <lineage>
        <taxon>Bacteria</taxon>
        <taxon>Bacillati</taxon>
        <taxon>Actinomycetota</taxon>
        <taxon>Actinomycetes</taxon>
        <taxon>Propionibacteriales</taxon>
        <taxon>Nocardioidaceae</taxon>
        <taxon>Nocardioides</taxon>
    </lineage>
</organism>
<accession>A0ABN2RKU1</accession>
<dbReference type="PANTHER" id="PTHR43646">
    <property type="entry name" value="GLYCOSYLTRANSFERASE"/>
    <property type="match status" value="1"/>
</dbReference>
<dbReference type="NCBIfam" id="TIGR03965">
    <property type="entry name" value="mycofact_glyco"/>
    <property type="match status" value="1"/>
</dbReference>
<dbReference type="SUPFAM" id="SSF53448">
    <property type="entry name" value="Nucleotide-diphospho-sugar transferases"/>
    <property type="match status" value="1"/>
</dbReference>
<protein>
    <submittedName>
        <fullName evidence="2">Mycofactocin biosynthesis glycosyltransferase MftF</fullName>
    </submittedName>
</protein>
<dbReference type="Gene3D" id="3.90.550.10">
    <property type="entry name" value="Spore Coat Polysaccharide Biosynthesis Protein SpsA, Chain A"/>
    <property type="match status" value="1"/>
</dbReference>
<proteinExistence type="predicted"/>
<dbReference type="InterPro" id="IPR001173">
    <property type="entry name" value="Glyco_trans_2-like"/>
</dbReference>
<dbReference type="Pfam" id="PF00535">
    <property type="entry name" value="Glycos_transf_2"/>
    <property type="match status" value="1"/>
</dbReference>
<dbReference type="EMBL" id="BAAAPB010000004">
    <property type="protein sequence ID" value="GAA1970828.1"/>
    <property type="molecule type" value="Genomic_DNA"/>
</dbReference>
<reference evidence="2 3" key="1">
    <citation type="journal article" date="2019" name="Int. J. Syst. Evol. Microbiol.">
        <title>The Global Catalogue of Microorganisms (GCM) 10K type strain sequencing project: providing services to taxonomists for standard genome sequencing and annotation.</title>
        <authorList>
            <consortium name="The Broad Institute Genomics Platform"/>
            <consortium name="The Broad Institute Genome Sequencing Center for Infectious Disease"/>
            <person name="Wu L."/>
            <person name="Ma J."/>
        </authorList>
    </citation>
    <scope>NUCLEOTIDE SEQUENCE [LARGE SCALE GENOMIC DNA]</scope>
    <source>
        <strain evidence="2 3">JCM 15309</strain>
    </source>
</reference>
<evidence type="ECO:0000313" key="2">
    <source>
        <dbReference type="EMBL" id="GAA1970828.1"/>
    </source>
</evidence>
<keyword evidence="3" id="KW-1185">Reference proteome</keyword>
<comment type="caution">
    <text evidence="2">The sequence shown here is derived from an EMBL/GenBank/DDBJ whole genome shotgun (WGS) entry which is preliminary data.</text>
</comment>
<dbReference type="PANTHER" id="PTHR43646:SF6">
    <property type="entry name" value="PRE-MYCOFACTOCIN GLYCOSYLTRANSFERASE"/>
    <property type="match status" value="1"/>
</dbReference>
<dbReference type="InterPro" id="IPR029044">
    <property type="entry name" value="Nucleotide-diphossugar_trans"/>
</dbReference>
<dbReference type="RefSeq" id="WP_344046948.1">
    <property type="nucleotide sequence ID" value="NZ_BAAAPB010000004.1"/>
</dbReference>
<dbReference type="Proteomes" id="UP001500571">
    <property type="component" value="Unassembled WGS sequence"/>
</dbReference>
<feature type="domain" description="Glycosyltransferase 2-like" evidence="1">
    <location>
        <begin position="82"/>
        <end position="199"/>
    </location>
</feature>
<evidence type="ECO:0000313" key="3">
    <source>
        <dbReference type="Proteomes" id="UP001500571"/>
    </source>
</evidence>
<evidence type="ECO:0000259" key="1">
    <source>
        <dbReference type="Pfam" id="PF00535"/>
    </source>
</evidence>
<gene>
    <name evidence="2" type="primary">mftF_2</name>
    <name evidence="2" type="ORF">GCM10009798_34500</name>
</gene>
<dbReference type="InterPro" id="IPR023981">
    <property type="entry name" value="MftF"/>
</dbReference>